<dbReference type="Ensembl" id="ENSLOCT00000004410.1">
    <property type="protein sequence ID" value="ENSLOCP00000004402.1"/>
    <property type="gene ID" value="ENSLOCG00000003703.1"/>
</dbReference>
<dbReference type="PRINTS" id="PR01301">
    <property type="entry name" value="RGSPROTEIN"/>
</dbReference>
<dbReference type="RefSeq" id="XP_069051577.1">
    <property type="nucleotide sequence ID" value="XM_069195476.1"/>
</dbReference>
<dbReference type="RefSeq" id="XP_069051573.1">
    <property type="nucleotide sequence ID" value="XM_069195472.1"/>
</dbReference>
<dbReference type="KEGG" id="loc:102697294"/>
<evidence type="ECO:0000256" key="1">
    <source>
        <dbReference type="SAM" id="MobiDB-lite"/>
    </source>
</evidence>
<accession>W5M7P4</accession>
<reference evidence="3" key="3">
    <citation type="submission" date="2025-09" db="UniProtKB">
        <authorList>
            <consortium name="Ensembl"/>
        </authorList>
    </citation>
    <scope>IDENTIFICATION</scope>
</reference>
<evidence type="ECO:0000313" key="3">
    <source>
        <dbReference type="Ensembl" id="ENSLOCP00000004402.1"/>
    </source>
</evidence>
<dbReference type="Pfam" id="PF00615">
    <property type="entry name" value="RGS"/>
    <property type="match status" value="1"/>
</dbReference>
<proteinExistence type="predicted"/>
<dbReference type="RefSeq" id="XP_069051572.1">
    <property type="nucleotide sequence ID" value="XM_069195471.1"/>
</dbReference>
<reference evidence="4" key="1">
    <citation type="submission" date="2011-12" db="EMBL/GenBank/DDBJ databases">
        <title>The Draft Genome of Lepisosteus oculatus.</title>
        <authorList>
            <consortium name="The Broad Institute Genome Assembly &amp; Analysis Group"/>
            <consortium name="Computational R&amp;D Group"/>
            <consortium name="and Sequencing Platform"/>
            <person name="Di Palma F."/>
            <person name="Alfoldi J."/>
            <person name="Johnson J."/>
            <person name="Berlin A."/>
            <person name="Gnerre S."/>
            <person name="Jaffe D."/>
            <person name="MacCallum I."/>
            <person name="Young S."/>
            <person name="Walker B.J."/>
            <person name="Lander E.S."/>
            <person name="Lindblad-Toh K."/>
        </authorList>
    </citation>
    <scope>NUCLEOTIDE SEQUENCE [LARGE SCALE GENOMIC DNA]</scope>
</reference>
<feature type="region of interest" description="Disordered" evidence="1">
    <location>
        <begin position="1"/>
        <end position="24"/>
    </location>
</feature>
<dbReference type="InterPro" id="IPR036305">
    <property type="entry name" value="RGS_sf"/>
</dbReference>
<dbReference type="HOGENOM" id="CLU_059863_0_2_1"/>
<dbReference type="RefSeq" id="XP_069051568.1">
    <property type="nucleotide sequence ID" value="XM_069195467.1"/>
</dbReference>
<feature type="compositionally biased region" description="Low complexity" evidence="1">
    <location>
        <begin position="14"/>
        <end position="24"/>
    </location>
</feature>
<dbReference type="RefSeq" id="XP_069051574.1">
    <property type="nucleotide sequence ID" value="XM_069195473.1"/>
</dbReference>
<dbReference type="RefSeq" id="XP_069051567.1">
    <property type="nucleotide sequence ID" value="XM_069195466.1"/>
</dbReference>
<protein>
    <submittedName>
        <fullName evidence="3">Regulator of G-protein signaling 20-like</fullName>
    </submittedName>
</protein>
<dbReference type="EMBL" id="AHAT01009537">
    <property type="status" value="NOT_ANNOTATED_CDS"/>
    <property type="molecule type" value="Genomic_DNA"/>
</dbReference>
<dbReference type="SUPFAM" id="SSF48097">
    <property type="entry name" value="Regulator of G-protein signaling, RGS"/>
    <property type="match status" value="1"/>
</dbReference>
<dbReference type="RefSeq" id="XP_069051575.1">
    <property type="nucleotide sequence ID" value="XM_069195474.1"/>
</dbReference>
<dbReference type="EMBL" id="AHAT01009538">
    <property type="status" value="NOT_ANNOTATED_CDS"/>
    <property type="molecule type" value="Genomic_DNA"/>
</dbReference>
<dbReference type="PROSITE" id="PS50132">
    <property type="entry name" value="RGS"/>
    <property type="match status" value="1"/>
</dbReference>
<feature type="domain" description="RGS" evidence="2">
    <location>
        <begin position="89"/>
        <end position="205"/>
    </location>
</feature>
<dbReference type="PANTHER" id="PTHR10845:SF277">
    <property type="entry name" value="REGULATOR OF G-PROTEIN SIGNALING 20"/>
    <property type="match status" value="1"/>
</dbReference>
<dbReference type="InParanoid" id="W5M7P4"/>
<dbReference type="SMART" id="SM00315">
    <property type="entry name" value="RGS"/>
    <property type="match status" value="1"/>
</dbReference>
<dbReference type="RefSeq" id="XP_069051570.1">
    <property type="nucleotide sequence ID" value="XM_069195469.1"/>
</dbReference>
<dbReference type="RefSeq" id="XP_069051571.1">
    <property type="nucleotide sequence ID" value="XM_069195470.1"/>
</dbReference>
<dbReference type="EMBL" id="AHAT01009536">
    <property type="status" value="NOT_ANNOTATED_CDS"/>
    <property type="molecule type" value="Genomic_DNA"/>
</dbReference>
<dbReference type="EMBL" id="AHAT01009535">
    <property type="status" value="NOT_ANNOTATED_CDS"/>
    <property type="molecule type" value="Genomic_DNA"/>
</dbReference>
<dbReference type="GeneID" id="102697294"/>
<organism evidence="3 4">
    <name type="scientific">Lepisosteus oculatus</name>
    <name type="common">Spotted gar</name>
    <dbReference type="NCBI Taxonomy" id="7918"/>
    <lineage>
        <taxon>Eukaryota</taxon>
        <taxon>Metazoa</taxon>
        <taxon>Chordata</taxon>
        <taxon>Craniata</taxon>
        <taxon>Vertebrata</taxon>
        <taxon>Euteleostomi</taxon>
        <taxon>Actinopterygii</taxon>
        <taxon>Neopterygii</taxon>
        <taxon>Holostei</taxon>
        <taxon>Semionotiformes</taxon>
        <taxon>Lepisosteidae</taxon>
        <taxon>Lepisosteus</taxon>
    </lineage>
</organism>
<dbReference type="InterPro" id="IPR016137">
    <property type="entry name" value="RGS"/>
</dbReference>
<sequence>MRRRLSHKDSRALPSCDSSPDSSPCGRGAHPCCFCWCCCCSCSCLTVRNKDKDMCSSRRASNVSTLGSLQKTEESGRVSLTEVSSWAVSFNTLLESPAGRAVFMEFLRSEHSDENMLFWQACEELKTVTHKATIAERVKQIYLDYISILSPKEVSIDATVRETINRNMSAPTAYVFNDAQAQIYALMHRDSYPRFLNSPLYQSLLRSLGPAHPVAEC</sequence>
<dbReference type="InterPro" id="IPR044926">
    <property type="entry name" value="RGS_subdomain_2"/>
</dbReference>
<dbReference type="FunFam" id="1.10.167.10:FF:000001">
    <property type="entry name" value="Putative regulator of g-protein signaling 12"/>
    <property type="match status" value="1"/>
</dbReference>
<dbReference type="PANTHER" id="PTHR10845">
    <property type="entry name" value="REGULATOR OF G PROTEIN SIGNALING"/>
    <property type="match status" value="1"/>
</dbReference>
<keyword evidence="4" id="KW-1185">Reference proteome</keyword>
<dbReference type="GeneTree" id="ENSGT00940000155393"/>
<reference evidence="3" key="2">
    <citation type="submission" date="2025-08" db="UniProtKB">
        <authorList>
            <consortium name="Ensembl"/>
        </authorList>
    </citation>
    <scope>IDENTIFICATION</scope>
</reference>
<dbReference type="OrthoDB" id="10266999at2759"/>
<dbReference type="AlphaFoldDB" id="W5M7P4"/>
<dbReference type="RefSeq" id="XP_069051566.1">
    <property type="nucleotide sequence ID" value="XM_069195465.1"/>
</dbReference>
<dbReference type="eggNOG" id="KOG3589">
    <property type="taxonomic scope" value="Eukaryota"/>
</dbReference>
<dbReference type="STRING" id="7918.ENSLOCP00000004402"/>
<dbReference type="EMBL" id="AHAT01009539">
    <property type="status" value="NOT_ANNOTATED_CDS"/>
    <property type="molecule type" value="Genomic_DNA"/>
</dbReference>
<dbReference type="RefSeq" id="XP_069051579.1">
    <property type="nucleotide sequence ID" value="XM_069195478.1"/>
</dbReference>
<dbReference type="RefSeq" id="XP_069051569.1">
    <property type="nucleotide sequence ID" value="XM_069195468.1"/>
</dbReference>
<name>W5M7P4_LEPOC</name>
<dbReference type="OMA" id="RRTETWH"/>
<dbReference type="RefSeq" id="XP_069051578.1">
    <property type="nucleotide sequence ID" value="XM_069195477.1"/>
</dbReference>
<evidence type="ECO:0000259" key="2">
    <source>
        <dbReference type="PROSITE" id="PS50132"/>
    </source>
</evidence>
<dbReference type="Bgee" id="ENSLOCG00000003703">
    <property type="expression patterns" value="Expressed in testis and 8 other cell types or tissues"/>
</dbReference>
<dbReference type="Proteomes" id="UP000018468">
    <property type="component" value="Linkage group LG6"/>
</dbReference>
<evidence type="ECO:0000313" key="4">
    <source>
        <dbReference type="Proteomes" id="UP000018468"/>
    </source>
</evidence>
<dbReference type="RefSeq" id="XP_069051576.1">
    <property type="nucleotide sequence ID" value="XM_069195475.1"/>
</dbReference>
<dbReference type="Gene3D" id="1.10.167.10">
    <property type="entry name" value="Regulator of G-protein Signalling 4, domain 2"/>
    <property type="match status" value="1"/>
</dbReference>